<dbReference type="EMBL" id="CM000832">
    <property type="protein sequence ID" value="EET10029.1"/>
    <property type="molecule type" value="Genomic_DNA"/>
</dbReference>
<organism evidence="2">
    <name type="scientific">Burkholderia pseudomallei 1710a</name>
    <dbReference type="NCBI Taxonomy" id="320371"/>
    <lineage>
        <taxon>Bacteria</taxon>
        <taxon>Pseudomonadati</taxon>
        <taxon>Pseudomonadota</taxon>
        <taxon>Betaproteobacteria</taxon>
        <taxon>Burkholderiales</taxon>
        <taxon>Burkholderiaceae</taxon>
        <taxon>Burkholderia</taxon>
        <taxon>pseudomallei group</taxon>
    </lineage>
</organism>
<accession>A0A0E1WC91</accession>
<evidence type="ECO:0000256" key="1">
    <source>
        <dbReference type="SAM" id="MobiDB-lite"/>
    </source>
</evidence>
<name>A0A0E1WC91_BURPE</name>
<proteinExistence type="predicted"/>
<gene>
    <name evidence="2" type="ORF">BURPS1710A_0742</name>
</gene>
<dbReference type="Proteomes" id="UP000001812">
    <property type="component" value="Chromosome I"/>
</dbReference>
<protein>
    <submittedName>
        <fullName evidence="2">Uncharacterized protein</fullName>
    </submittedName>
</protein>
<feature type="region of interest" description="Disordered" evidence="1">
    <location>
        <begin position="1"/>
        <end position="27"/>
    </location>
</feature>
<reference evidence="2" key="1">
    <citation type="submission" date="2009-05" db="EMBL/GenBank/DDBJ databases">
        <authorList>
            <person name="Harkins D.M."/>
            <person name="DeShazer D."/>
            <person name="Woods D.E."/>
            <person name="Brinkac L.M."/>
            <person name="Brown K.A."/>
            <person name="Hung G.C."/>
            <person name="Tuanyok A."/>
            <person name="Zhang B."/>
            <person name="Nierman W.C."/>
        </authorList>
    </citation>
    <scope>NUCLEOTIDE SEQUENCE [LARGE SCALE GENOMIC DNA]</scope>
    <source>
        <strain evidence="2">1710a</strain>
    </source>
</reference>
<evidence type="ECO:0000313" key="2">
    <source>
        <dbReference type="EMBL" id="EET10029.1"/>
    </source>
</evidence>
<dbReference type="HOGENOM" id="CLU_3133229_0_0_4"/>
<dbReference type="AlphaFoldDB" id="A0A0E1WC91"/>
<sequence>MGRAARIVGEPGAERVGGGRAAGDARRRSMCAAIAPRRVAEATRRFIRA</sequence>